<dbReference type="Proteomes" id="UP000060778">
    <property type="component" value="Chromosome"/>
</dbReference>
<organism evidence="2 3">
    <name type="scientific">Ignicoccus islandicus DSM 13165</name>
    <dbReference type="NCBI Taxonomy" id="940295"/>
    <lineage>
        <taxon>Archaea</taxon>
        <taxon>Thermoproteota</taxon>
        <taxon>Thermoprotei</taxon>
        <taxon>Desulfurococcales</taxon>
        <taxon>Desulfurococcaceae</taxon>
        <taxon>Ignicoccus</taxon>
    </lineage>
</organism>
<accession>A0A0U3EDD2</accession>
<dbReference type="KEGG" id="iis:EYM_03715"/>
<dbReference type="SUPFAM" id="SSF56112">
    <property type="entry name" value="Protein kinase-like (PK-like)"/>
    <property type="match status" value="1"/>
</dbReference>
<protein>
    <recommendedName>
        <fullName evidence="4">Mn2+-dependent serine/threonine protein kinase</fullName>
    </recommendedName>
</protein>
<dbReference type="EMBL" id="CP006867">
    <property type="protein sequence ID" value="ALU12435.1"/>
    <property type="molecule type" value="Genomic_DNA"/>
</dbReference>
<reference evidence="2 3" key="1">
    <citation type="submission" date="2013-11" db="EMBL/GenBank/DDBJ databases">
        <title>Comparative genomics of Ignicoccus.</title>
        <authorList>
            <person name="Podar M."/>
        </authorList>
    </citation>
    <scope>NUCLEOTIDE SEQUENCE [LARGE SCALE GENOMIC DNA]</scope>
    <source>
        <strain evidence="2 3">DSM 13165</strain>
    </source>
</reference>
<dbReference type="InterPro" id="IPR011009">
    <property type="entry name" value="Kinase-like_dom_sf"/>
</dbReference>
<evidence type="ECO:0000313" key="3">
    <source>
        <dbReference type="Proteomes" id="UP000060778"/>
    </source>
</evidence>
<dbReference type="AlphaFoldDB" id="A0A0U3EDD2"/>
<keyword evidence="1" id="KW-0472">Membrane</keyword>
<keyword evidence="1" id="KW-0812">Transmembrane</keyword>
<proteinExistence type="predicted"/>
<evidence type="ECO:0000256" key="1">
    <source>
        <dbReference type="SAM" id="Phobius"/>
    </source>
</evidence>
<evidence type="ECO:0008006" key="4">
    <source>
        <dbReference type="Google" id="ProtNLM"/>
    </source>
</evidence>
<dbReference type="STRING" id="940295.EYM_03715"/>
<dbReference type="RefSeq" id="WP_075049718.1">
    <property type="nucleotide sequence ID" value="NZ_CP006867.1"/>
</dbReference>
<gene>
    <name evidence="2" type="ORF">EYM_03715</name>
</gene>
<evidence type="ECO:0000313" key="2">
    <source>
        <dbReference type="EMBL" id="ALU12435.1"/>
    </source>
</evidence>
<name>A0A0U3EDD2_9CREN</name>
<feature type="transmembrane region" description="Helical" evidence="1">
    <location>
        <begin position="196"/>
        <end position="218"/>
    </location>
</feature>
<keyword evidence="1" id="KW-1133">Transmembrane helix</keyword>
<dbReference type="GeneID" id="30680137"/>
<keyword evidence="3" id="KW-1185">Reference proteome</keyword>
<sequence>MKECLRKRFSNLLSYILSSLYQTTFSKHGEIKVVVKNFSTWTSIKWIPALIFLKGIYPYTISPIERVIREVSFFEYQGVPKVYFWNGKYEVREYVEGNIISLEDINKVINLVKYLHSKCWRIGDTKWDNFLKMENGKVILIDAEQAVVDCSQKSVIADALVGSIFLYYSKSARAIDISKLFFIEIIKGRCKSIMKYLFHPGVVLLGLLIPQTYFSALLHCFDELRGKK</sequence>